<feature type="transmembrane region" description="Helical" evidence="3">
    <location>
        <begin position="67"/>
        <end position="84"/>
    </location>
</feature>
<feature type="region of interest" description="Disordered" evidence="2">
    <location>
        <begin position="1"/>
        <end position="59"/>
    </location>
</feature>
<evidence type="ECO:0000256" key="1">
    <source>
        <dbReference type="PIRNR" id="PIRNR032126"/>
    </source>
</evidence>
<dbReference type="Proteomes" id="UP000199229">
    <property type="component" value="Unassembled WGS sequence"/>
</dbReference>
<sequence>MSGNGTGDGRGNGGEQARDDDLSQRLKRLETQIERKRPSAPSGSAPRSGSSTGPSPLGQAMRLSTEFIAGVLAGGILGWMADHFLGTKPWGLIVLLMLGFLTGVYNVMRVSGALPKAPTQERDRKRS</sequence>
<dbReference type="PIRSF" id="PIRSF032126">
    <property type="entry name" value="F0F1_ATP_synthase_subunit_I"/>
    <property type="match status" value="1"/>
</dbReference>
<evidence type="ECO:0000256" key="2">
    <source>
        <dbReference type="SAM" id="MobiDB-lite"/>
    </source>
</evidence>
<dbReference type="STRING" id="582675.SAMN05192565_11052"/>
<protein>
    <recommendedName>
        <fullName evidence="1">ATP synthase protein I</fullName>
    </recommendedName>
</protein>
<dbReference type="OrthoDB" id="15401at2"/>
<accession>A0A1I2UMB4</accession>
<feature type="compositionally biased region" description="Gly residues" evidence="2">
    <location>
        <begin position="1"/>
        <end position="14"/>
    </location>
</feature>
<feature type="transmembrane region" description="Helical" evidence="3">
    <location>
        <begin position="90"/>
        <end position="108"/>
    </location>
</feature>
<evidence type="ECO:0000313" key="4">
    <source>
        <dbReference type="EMBL" id="SFG75921.1"/>
    </source>
</evidence>
<feature type="compositionally biased region" description="Basic and acidic residues" evidence="2">
    <location>
        <begin position="16"/>
        <end position="37"/>
    </location>
</feature>
<keyword evidence="1" id="KW-0375">Hydrogen ion transport</keyword>
<evidence type="ECO:0000256" key="3">
    <source>
        <dbReference type="SAM" id="Phobius"/>
    </source>
</evidence>
<keyword evidence="1" id="KW-0813">Transport</keyword>
<feature type="compositionally biased region" description="Low complexity" evidence="2">
    <location>
        <begin position="39"/>
        <end position="56"/>
    </location>
</feature>
<keyword evidence="3" id="KW-0812">Transmembrane</keyword>
<organism evidence="4 5">
    <name type="scientific">Methylobacterium gossipiicola</name>
    <dbReference type="NCBI Taxonomy" id="582675"/>
    <lineage>
        <taxon>Bacteria</taxon>
        <taxon>Pseudomonadati</taxon>
        <taxon>Pseudomonadota</taxon>
        <taxon>Alphaproteobacteria</taxon>
        <taxon>Hyphomicrobiales</taxon>
        <taxon>Methylobacteriaceae</taxon>
        <taxon>Methylobacterium</taxon>
    </lineage>
</organism>
<dbReference type="Pfam" id="PF09527">
    <property type="entry name" value="ATPase_gene1"/>
    <property type="match status" value="1"/>
</dbReference>
<keyword evidence="1" id="KW-0406">Ion transport</keyword>
<evidence type="ECO:0000313" key="5">
    <source>
        <dbReference type="Proteomes" id="UP000199229"/>
    </source>
</evidence>
<comment type="function">
    <text evidence="1">A possible function for this protein is to guide the assembly of the membrane sector of the ATPase enzyme complex.</text>
</comment>
<dbReference type="InterPro" id="IPR016989">
    <property type="entry name" value="Atp1_alphaprobac"/>
</dbReference>
<keyword evidence="1 3" id="KW-0472">Membrane</keyword>
<gene>
    <name evidence="4" type="ORF">SAMN05192565_11052</name>
</gene>
<reference evidence="5" key="1">
    <citation type="submission" date="2016-10" db="EMBL/GenBank/DDBJ databases">
        <authorList>
            <person name="Varghese N."/>
            <person name="Submissions S."/>
        </authorList>
    </citation>
    <scope>NUCLEOTIDE SEQUENCE [LARGE SCALE GENOMIC DNA]</scope>
    <source>
        <strain evidence="5">Gh-105</strain>
    </source>
</reference>
<keyword evidence="5" id="KW-1185">Reference proteome</keyword>
<dbReference type="GO" id="GO:0045259">
    <property type="term" value="C:proton-transporting ATP synthase complex"/>
    <property type="evidence" value="ECO:0007669"/>
    <property type="project" value="UniProtKB-UniRule"/>
</dbReference>
<name>A0A1I2UMB4_9HYPH</name>
<dbReference type="EMBL" id="FOPM01000010">
    <property type="protein sequence ID" value="SFG75921.1"/>
    <property type="molecule type" value="Genomic_DNA"/>
</dbReference>
<comment type="similarity">
    <text evidence="1">Belongs to the bacterial AtpI family.</text>
</comment>
<keyword evidence="3" id="KW-1133">Transmembrane helix</keyword>
<dbReference type="RefSeq" id="WP_091971736.1">
    <property type="nucleotide sequence ID" value="NZ_FOPM01000010.1"/>
</dbReference>
<dbReference type="AlphaFoldDB" id="A0A1I2UMB4"/>
<proteinExistence type="inferred from homology"/>
<dbReference type="InterPro" id="IPR032820">
    <property type="entry name" value="ATPase_put"/>
</dbReference>
<dbReference type="GO" id="GO:1902600">
    <property type="term" value="P:proton transmembrane transport"/>
    <property type="evidence" value="ECO:0007669"/>
    <property type="project" value="UniProtKB-KW"/>
</dbReference>